<gene>
    <name evidence="11" type="primary">yajC</name>
    <name evidence="11" type="ORF">DW016_00450</name>
</gene>
<keyword evidence="6" id="KW-0653">Protein transport</keyword>
<evidence type="ECO:0000256" key="1">
    <source>
        <dbReference type="ARBA" id="ARBA00004162"/>
    </source>
</evidence>
<dbReference type="GO" id="GO:0015031">
    <property type="term" value="P:protein transport"/>
    <property type="evidence" value="ECO:0007669"/>
    <property type="project" value="UniProtKB-KW"/>
</dbReference>
<dbReference type="GO" id="GO:0005886">
    <property type="term" value="C:plasma membrane"/>
    <property type="evidence" value="ECO:0007669"/>
    <property type="project" value="UniProtKB-SubCell"/>
</dbReference>
<comment type="subcellular location">
    <subcellularLocation>
        <location evidence="1">Cell membrane</location>
        <topology evidence="1">Single-pass membrane protein</topology>
    </subcellularLocation>
</comment>
<dbReference type="NCBIfam" id="TIGR00739">
    <property type="entry name" value="yajC"/>
    <property type="match status" value="1"/>
</dbReference>
<sequence>MEYTVLTESSGGLFANPLFLILFYVVVLGGLWFILMRPQKKEQKRVAAMIADMEVGDTVLTTSGFYGVVIDITEEDVIVEFGNNKNCRIPMQKAAIMQVEKPGAGDAK</sequence>
<dbReference type="PANTHER" id="PTHR33909">
    <property type="entry name" value="SEC TRANSLOCON ACCESSORY COMPLEX SUBUNIT YAJC"/>
    <property type="match status" value="1"/>
</dbReference>
<keyword evidence="5 10" id="KW-0812">Transmembrane</keyword>
<name>A0A3E3K5D0_9FIRM</name>
<evidence type="ECO:0000256" key="3">
    <source>
        <dbReference type="ARBA" id="ARBA00022448"/>
    </source>
</evidence>
<evidence type="ECO:0000256" key="10">
    <source>
        <dbReference type="SAM" id="Phobius"/>
    </source>
</evidence>
<comment type="similarity">
    <text evidence="2">Belongs to the YajC family.</text>
</comment>
<keyword evidence="7 10" id="KW-1133">Transmembrane helix</keyword>
<evidence type="ECO:0000313" key="12">
    <source>
        <dbReference type="Proteomes" id="UP000261080"/>
    </source>
</evidence>
<protein>
    <submittedName>
        <fullName evidence="11">Preprotein translocase subunit YajC</fullName>
    </submittedName>
</protein>
<comment type="caution">
    <text evidence="11">The sequence shown here is derived from an EMBL/GenBank/DDBJ whole genome shotgun (WGS) entry which is preliminary data.</text>
</comment>
<keyword evidence="12" id="KW-1185">Reference proteome</keyword>
<evidence type="ECO:0000256" key="8">
    <source>
        <dbReference type="ARBA" id="ARBA00023010"/>
    </source>
</evidence>
<evidence type="ECO:0000256" key="2">
    <source>
        <dbReference type="ARBA" id="ARBA00006742"/>
    </source>
</evidence>
<evidence type="ECO:0000256" key="5">
    <source>
        <dbReference type="ARBA" id="ARBA00022692"/>
    </source>
</evidence>
<keyword evidence="8" id="KW-0811">Translocation</keyword>
<keyword evidence="4" id="KW-1003">Cell membrane</keyword>
<evidence type="ECO:0000256" key="6">
    <source>
        <dbReference type="ARBA" id="ARBA00022927"/>
    </source>
</evidence>
<dbReference type="SMART" id="SM01323">
    <property type="entry name" value="YajC"/>
    <property type="match status" value="1"/>
</dbReference>
<dbReference type="RefSeq" id="WP_024732791.1">
    <property type="nucleotide sequence ID" value="NZ_BAABYU010000001.1"/>
</dbReference>
<keyword evidence="3" id="KW-0813">Transport</keyword>
<evidence type="ECO:0000256" key="4">
    <source>
        <dbReference type="ARBA" id="ARBA00022475"/>
    </source>
</evidence>
<dbReference type="PRINTS" id="PR01853">
    <property type="entry name" value="YAJCTRNLCASE"/>
</dbReference>
<reference evidence="11 12" key="1">
    <citation type="submission" date="2018-08" db="EMBL/GenBank/DDBJ databases">
        <title>A genome reference for cultivated species of the human gut microbiota.</title>
        <authorList>
            <person name="Zou Y."/>
            <person name="Xue W."/>
            <person name="Luo G."/>
        </authorList>
    </citation>
    <scope>NUCLEOTIDE SEQUENCE [LARGE SCALE GENOMIC DNA]</scope>
    <source>
        <strain evidence="11 12">AF37-2AT</strain>
    </source>
</reference>
<dbReference type="Pfam" id="PF02699">
    <property type="entry name" value="YajC"/>
    <property type="match status" value="1"/>
</dbReference>
<evidence type="ECO:0000256" key="9">
    <source>
        <dbReference type="ARBA" id="ARBA00023136"/>
    </source>
</evidence>
<dbReference type="InterPro" id="IPR003849">
    <property type="entry name" value="Preprotein_translocase_YajC"/>
</dbReference>
<accession>A0A3E3K5D0</accession>
<evidence type="ECO:0000313" key="11">
    <source>
        <dbReference type="EMBL" id="RGE89782.1"/>
    </source>
</evidence>
<evidence type="ECO:0000256" key="7">
    <source>
        <dbReference type="ARBA" id="ARBA00022989"/>
    </source>
</evidence>
<dbReference type="AlphaFoldDB" id="A0A3E3K5D0"/>
<dbReference type="EMBL" id="QVLX01000001">
    <property type="protein sequence ID" value="RGE89782.1"/>
    <property type="molecule type" value="Genomic_DNA"/>
</dbReference>
<keyword evidence="9 10" id="KW-0472">Membrane</keyword>
<dbReference type="Proteomes" id="UP000261080">
    <property type="component" value="Unassembled WGS sequence"/>
</dbReference>
<feature type="transmembrane region" description="Helical" evidence="10">
    <location>
        <begin position="12"/>
        <end position="35"/>
    </location>
</feature>
<dbReference type="OrthoDB" id="9800132at2"/>
<organism evidence="11 12">
    <name type="scientific">Sellimonas intestinalis</name>
    <dbReference type="NCBI Taxonomy" id="1653434"/>
    <lineage>
        <taxon>Bacteria</taxon>
        <taxon>Bacillati</taxon>
        <taxon>Bacillota</taxon>
        <taxon>Clostridia</taxon>
        <taxon>Lachnospirales</taxon>
        <taxon>Lachnospiraceae</taxon>
        <taxon>Sellimonas</taxon>
    </lineage>
</organism>
<dbReference type="PANTHER" id="PTHR33909:SF1">
    <property type="entry name" value="SEC TRANSLOCON ACCESSORY COMPLEX SUBUNIT YAJC"/>
    <property type="match status" value="1"/>
</dbReference>
<proteinExistence type="inferred from homology"/>
<dbReference type="GeneID" id="97192992"/>